<name>A0A2V2N4E1_9EURY</name>
<dbReference type="EMBL" id="QGMY01000016">
    <property type="protein sequence ID" value="PWR70123.1"/>
    <property type="molecule type" value="Genomic_DNA"/>
</dbReference>
<feature type="domain" description="Double Cache" evidence="1">
    <location>
        <begin position="123"/>
        <end position="217"/>
    </location>
</feature>
<dbReference type="AlphaFoldDB" id="A0A2V2N4E1"/>
<protein>
    <recommendedName>
        <fullName evidence="1">Double Cache domain-containing protein</fullName>
    </recommendedName>
</protein>
<proteinExistence type="predicted"/>
<dbReference type="InterPro" id="IPR004010">
    <property type="entry name" value="Double_Cache_2"/>
</dbReference>
<comment type="caution">
    <text evidence="2">The sequence shown here is derived from an EMBL/GenBank/DDBJ whole genome shotgun (WGS) entry which is preliminary data.</text>
</comment>
<keyword evidence="3" id="KW-1185">Reference proteome</keyword>
<gene>
    <name evidence="2" type="ORF">DK846_15375</name>
</gene>
<dbReference type="Pfam" id="PF08269">
    <property type="entry name" value="dCache_2"/>
    <property type="match status" value="1"/>
</dbReference>
<evidence type="ECO:0000313" key="2">
    <source>
        <dbReference type="EMBL" id="PWR70123.1"/>
    </source>
</evidence>
<evidence type="ECO:0000313" key="3">
    <source>
        <dbReference type="Proteomes" id="UP000245657"/>
    </source>
</evidence>
<organism evidence="2 3">
    <name type="scientific">Methanospirillum lacunae</name>
    <dbReference type="NCBI Taxonomy" id="668570"/>
    <lineage>
        <taxon>Archaea</taxon>
        <taxon>Methanobacteriati</taxon>
        <taxon>Methanobacteriota</taxon>
        <taxon>Stenosarchaea group</taxon>
        <taxon>Methanomicrobia</taxon>
        <taxon>Methanomicrobiales</taxon>
        <taxon>Methanospirillaceae</taxon>
        <taxon>Methanospirillum</taxon>
    </lineage>
</organism>
<reference evidence="2 3" key="1">
    <citation type="submission" date="2018-05" db="EMBL/GenBank/DDBJ databases">
        <title>Draft genome of Methanospirillum lacunae Ki8-1.</title>
        <authorList>
            <person name="Dueholm M.S."/>
            <person name="Nielsen P.H."/>
            <person name="Bakmann L.F."/>
            <person name="Otzen D.E."/>
        </authorList>
    </citation>
    <scope>NUCLEOTIDE SEQUENCE [LARGE SCALE GENOMIC DNA]</scope>
    <source>
        <strain evidence="2 3">Ki8-1</strain>
    </source>
</reference>
<dbReference type="Gene3D" id="3.30.450.20">
    <property type="entry name" value="PAS domain"/>
    <property type="match status" value="1"/>
</dbReference>
<accession>A0A2V2N4E1</accession>
<evidence type="ECO:0000259" key="1">
    <source>
        <dbReference type="Pfam" id="PF08269"/>
    </source>
</evidence>
<sequence length="269" mass="28301">MNRCMRSIFWIGCVLTVLVSLLVSGAFAESVNNSTVKATGALDINKTAVPAQEATSVNVTGKAVNATSPSAKVNATNGTSANVSTKEPDLVNDTLVKFVNDARTFALNNGKTVALTTFNNPSSQFSNDKMFIFAYDNDGKALALPFDLGSVGKNMISATDSTGLRYVQQMVDVAKIPGVGFVKYQEANPLKQGTVMNKVSYIASVDGTYFIGAGVYQTKDDKKSVSKTNATANVTSSAVNATNVTEPANTPVKTAVKEVINKTVSNLTA</sequence>
<dbReference type="Proteomes" id="UP000245657">
    <property type="component" value="Unassembled WGS sequence"/>
</dbReference>